<keyword evidence="3" id="KW-1185">Reference proteome</keyword>
<name>A0A0K1E767_CHOCO</name>
<dbReference type="GO" id="GO:0000287">
    <property type="term" value="F:magnesium ion binding"/>
    <property type="evidence" value="ECO:0007669"/>
    <property type="project" value="InterPro"/>
</dbReference>
<dbReference type="Gene3D" id="3.40.50.300">
    <property type="entry name" value="P-loop containing nucleotide triphosphate hydrolases"/>
    <property type="match status" value="1"/>
</dbReference>
<accession>A0A0K1E767</accession>
<dbReference type="EMBL" id="CP012159">
    <property type="protein sequence ID" value="AKT36423.1"/>
    <property type="molecule type" value="Genomic_DNA"/>
</dbReference>
<dbReference type="InterPro" id="IPR004472">
    <property type="entry name" value="DTB_synth_BioD"/>
</dbReference>
<sequence length="195" mass="20733">MKPVESGIVANTWSDADRLAQVSVVRASEAPFRFEPAVSPHLAARELGVSIELDQVLSWVGTQGASLEVIETAGALLSPLGRQLTNLDMIKALEGDGLILVGLDRLGILHEVAACLLALRTLAPELPLPVVVLNEPSQRDASTGINVGELQTLGLIQDGVMMPRGAVDDRETRKATEKLIALLEASRRHHDAASA</sequence>
<dbReference type="Pfam" id="PF13500">
    <property type="entry name" value="AAA_26"/>
    <property type="match status" value="1"/>
</dbReference>
<dbReference type="Proteomes" id="UP000067626">
    <property type="component" value="Chromosome"/>
</dbReference>
<dbReference type="GO" id="GO:0005829">
    <property type="term" value="C:cytosol"/>
    <property type="evidence" value="ECO:0007669"/>
    <property type="project" value="TreeGrafter"/>
</dbReference>
<proteinExistence type="predicted"/>
<dbReference type="CDD" id="cd03109">
    <property type="entry name" value="DTBS"/>
    <property type="match status" value="1"/>
</dbReference>
<evidence type="ECO:0000256" key="1">
    <source>
        <dbReference type="ARBA" id="ARBA00022756"/>
    </source>
</evidence>
<dbReference type="GO" id="GO:0009102">
    <property type="term" value="P:biotin biosynthetic process"/>
    <property type="evidence" value="ECO:0007669"/>
    <property type="project" value="UniProtKB-UniPathway"/>
</dbReference>
<dbReference type="SUPFAM" id="SSF52540">
    <property type="entry name" value="P-loop containing nucleoside triphosphate hydrolases"/>
    <property type="match status" value="1"/>
</dbReference>
<keyword evidence="1" id="KW-0093">Biotin biosynthesis</keyword>
<protein>
    <submittedName>
        <fullName evidence="2">Uncharacterized protein</fullName>
    </submittedName>
</protein>
<dbReference type="STRING" id="52.CMC5_005360"/>
<dbReference type="GO" id="GO:0004141">
    <property type="term" value="F:dethiobiotin synthase activity"/>
    <property type="evidence" value="ECO:0007669"/>
    <property type="project" value="InterPro"/>
</dbReference>
<dbReference type="KEGG" id="ccro:CMC5_005360"/>
<dbReference type="UniPathway" id="UPA00078"/>
<evidence type="ECO:0000313" key="2">
    <source>
        <dbReference type="EMBL" id="AKT36423.1"/>
    </source>
</evidence>
<dbReference type="AlphaFoldDB" id="A0A0K1E767"/>
<reference evidence="2 3" key="1">
    <citation type="submission" date="2015-07" db="EMBL/GenBank/DDBJ databases">
        <title>Genome analysis of myxobacterium Chondromyces crocatus Cm c5 reveals a high potential for natural compound synthesis and the genetic basis for the loss of fruiting body formation.</title>
        <authorList>
            <person name="Zaburannyi N."/>
            <person name="Bunk B."/>
            <person name="Maier J."/>
            <person name="Overmann J."/>
            <person name="Mueller R."/>
        </authorList>
    </citation>
    <scope>NUCLEOTIDE SEQUENCE [LARGE SCALE GENOMIC DNA]</scope>
    <source>
        <strain evidence="2 3">Cm c5</strain>
    </source>
</reference>
<gene>
    <name evidence="2" type="ORF">CMC5_005360</name>
</gene>
<dbReference type="PANTHER" id="PTHR43210">
    <property type="entry name" value="DETHIOBIOTIN SYNTHETASE"/>
    <property type="match status" value="1"/>
</dbReference>
<dbReference type="PANTHER" id="PTHR43210:SF5">
    <property type="entry name" value="DETHIOBIOTIN SYNTHETASE"/>
    <property type="match status" value="1"/>
</dbReference>
<dbReference type="GO" id="GO:0005524">
    <property type="term" value="F:ATP binding"/>
    <property type="evidence" value="ECO:0007669"/>
    <property type="project" value="InterPro"/>
</dbReference>
<evidence type="ECO:0000313" key="3">
    <source>
        <dbReference type="Proteomes" id="UP000067626"/>
    </source>
</evidence>
<organism evidence="2 3">
    <name type="scientific">Chondromyces crocatus</name>
    <dbReference type="NCBI Taxonomy" id="52"/>
    <lineage>
        <taxon>Bacteria</taxon>
        <taxon>Pseudomonadati</taxon>
        <taxon>Myxococcota</taxon>
        <taxon>Polyangia</taxon>
        <taxon>Polyangiales</taxon>
        <taxon>Polyangiaceae</taxon>
        <taxon>Chondromyces</taxon>
    </lineage>
</organism>
<dbReference type="InterPro" id="IPR027417">
    <property type="entry name" value="P-loop_NTPase"/>
</dbReference>